<dbReference type="SMART" id="SM00342">
    <property type="entry name" value="HTH_ARAC"/>
    <property type="match status" value="1"/>
</dbReference>
<keyword evidence="2" id="KW-0238">DNA-binding</keyword>
<keyword evidence="3" id="KW-0804">Transcription</keyword>
<protein>
    <submittedName>
        <fullName evidence="5">AraC family transcriptional regulator</fullName>
    </submittedName>
</protein>
<organism evidence="5 6">
    <name type="scientific">Terriglobus albidus</name>
    <dbReference type="NCBI Taxonomy" id="1592106"/>
    <lineage>
        <taxon>Bacteria</taxon>
        <taxon>Pseudomonadati</taxon>
        <taxon>Acidobacteriota</taxon>
        <taxon>Terriglobia</taxon>
        <taxon>Terriglobales</taxon>
        <taxon>Acidobacteriaceae</taxon>
        <taxon>Terriglobus</taxon>
    </lineage>
</organism>
<accession>A0A5B9E9G1</accession>
<name>A0A5B9E9G1_9BACT</name>
<gene>
    <name evidence="5" type="ORF">FTW19_04025</name>
</gene>
<feature type="domain" description="HTH araC/xylS-type" evidence="4">
    <location>
        <begin position="202"/>
        <end position="300"/>
    </location>
</feature>
<dbReference type="PROSITE" id="PS01124">
    <property type="entry name" value="HTH_ARAC_FAMILY_2"/>
    <property type="match status" value="1"/>
</dbReference>
<dbReference type="RefSeq" id="WP_147646443.1">
    <property type="nucleotide sequence ID" value="NZ_CP042806.1"/>
</dbReference>
<evidence type="ECO:0000259" key="4">
    <source>
        <dbReference type="PROSITE" id="PS01124"/>
    </source>
</evidence>
<dbReference type="Pfam" id="PF12833">
    <property type="entry name" value="HTH_18"/>
    <property type="match status" value="1"/>
</dbReference>
<evidence type="ECO:0000313" key="5">
    <source>
        <dbReference type="EMBL" id="QEE27250.1"/>
    </source>
</evidence>
<dbReference type="KEGG" id="talb:FTW19_04025"/>
<evidence type="ECO:0000256" key="2">
    <source>
        <dbReference type="ARBA" id="ARBA00023125"/>
    </source>
</evidence>
<evidence type="ECO:0000256" key="1">
    <source>
        <dbReference type="ARBA" id="ARBA00023015"/>
    </source>
</evidence>
<dbReference type="GO" id="GO:0043565">
    <property type="term" value="F:sequence-specific DNA binding"/>
    <property type="evidence" value="ECO:0007669"/>
    <property type="project" value="InterPro"/>
</dbReference>
<dbReference type="Proteomes" id="UP000321820">
    <property type="component" value="Chromosome"/>
</dbReference>
<keyword evidence="1" id="KW-0805">Transcription regulation</keyword>
<dbReference type="Pfam" id="PF12852">
    <property type="entry name" value="Cupin_6"/>
    <property type="match status" value="1"/>
</dbReference>
<dbReference type="OrthoDB" id="183331at2"/>
<dbReference type="SUPFAM" id="SSF46689">
    <property type="entry name" value="Homeodomain-like"/>
    <property type="match status" value="2"/>
</dbReference>
<dbReference type="GO" id="GO:0003700">
    <property type="term" value="F:DNA-binding transcription factor activity"/>
    <property type="evidence" value="ECO:0007669"/>
    <property type="project" value="InterPro"/>
</dbReference>
<dbReference type="AlphaFoldDB" id="A0A5B9E9G1"/>
<dbReference type="InterPro" id="IPR018060">
    <property type="entry name" value="HTH_AraC"/>
</dbReference>
<reference evidence="5 6" key="1">
    <citation type="submission" date="2019-08" db="EMBL/GenBank/DDBJ databases">
        <title>Complete genome sequence of Terriglobus albidus strain ORNL.</title>
        <authorList>
            <person name="Podar M."/>
        </authorList>
    </citation>
    <scope>NUCLEOTIDE SEQUENCE [LARGE SCALE GENOMIC DNA]</scope>
    <source>
        <strain evidence="5 6">ORNL</strain>
    </source>
</reference>
<dbReference type="InterPro" id="IPR018062">
    <property type="entry name" value="HTH_AraC-typ_CS"/>
</dbReference>
<dbReference type="PANTHER" id="PTHR46796">
    <property type="entry name" value="HTH-TYPE TRANSCRIPTIONAL ACTIVATOR RHAS-RELATED"/>
    <property type="match status" value="1"/>
</dbReference>
<dbReference type="PANTHER" id="PTHR46796:SF7">
    <property type="entry name" value="ARAC FAMILY TRANSCRIPTIONAL REGULATOR"/>
    <property type="match status" value="1"/>
</dbReference>
<keyword evidence="6" id="KW-1185">Reference proteome</keyword>
<evidence type="ECO:0000313" key="6">
    <source>
        <dbReference type="Proteomes" id="UP000321820"/>
    </source>
</evidence>
<evidence type="ECO:0000256" key="3">
    <source>
        <dbReference type="ARBA" id="ARBA00023163"/>
    </source>
</evidence>
<sequence length="310" mass="33673">MDPFLDLIRLLQPRATLWSKVEANSRWGLLFHRHDDLLFCWIERGRCELLRQGFAPLSLEAGDFVLVRTSMPFSLASDIDVEAIDSEAVITGSGSVASLSDGDSPSTVVRGGKFAFDSANEQLLMDLLPQITCVKATEHSSERVRNLLMMNEAESSASGPGSEFVIARLMELVLVEILRSKKFAPDNAQTGLLAGLADPITAKALTAIHSQVGLPWTTQKLARLCGSSRSAFAARFAKVMGIGPMEYLQQWRIAIAKDELRRGSRSVGEIALTVGFQSGSAFSTAFTKAVGCSPTRFADRFQASAMLSPK</sequence>
<dbReference type="PROSITE" id="PS00041">
    <property type="entry name" value="HTH_ARAC_FAMILY_1"/>
    <property type="match status" value="1"/>
</dbReference>
<proteinExistence type="predicted"/>
<dbReference type="EMBL" id="CP042806">
    <property type="protein sequence ID" value="QEE27250.1"/>
    <property type="molecule type" value="Genomic_DNA"/>
</dbReference>
<dbReference type="InterPro" id="IPR050204">
    <property type="entry name" value="AraC_XylS_family_regulators"/>
</dbReference>
<dbReference type="InterPro" id="IPR009057">
    <property type="entry name" value="Homeodomain-like_sf"/>
</dbReference>
<dbReference type="Gene3D" id="1.10.10.60">
    <property type="entry name" value="Homeodomain-like"/>
    <property type="match status" value="2"/>
</dbReference>
<dbReference type="InterPro" id="IPR032783">
    <property type="entry name" value="AraC_lig"/>
</dbReference>